<dbReference type="InterPro" id="IPR004089">
    <property type="entry name" value="MCPsignal_dom"/>
</dbReference>
<dbReference type="SMART" id="SM00304">
    <property type="entry name" value="HAMP"/>
    <property type="match status" value="1"/>
</dbReference>
<dbReference type="PANTHER" id="PTHR32089:SF114">
    <property type="entry name" value="METHYL-ACCEPTING CHEMOTAXIS PROTEIN MCPB"/>
    <property type="match status" value="1"/>
</dbReference>
<dbReference type="CDD" id="cd12913">
    <property type="entry name" value="PDC1_MCP_like"/>
    <property type="match status" value="1"/>
</dbReference>
<evidence type="ECO:0000256" key="9">
    <source>
        <dbReference type="PROSITE-ProRule" id="PRU00284"/>
    </source>
</evidence>
<feature type="transmembrane region" description="Helical" evidence="10">
    <location>
        <begin position="287"/>
        <end position="307"/>
    </location>
</feature>
<protein>
    <submittedName>
        <fullName evidence="13">Methyl-accepting chemotaxis protein</fullName>
    </submittedName>
</protein>
<comment type="caution">
    <text evidence="13">The sequence shown here is derived from an EMBL/GenBank/DDBJ whole genome shotgun (WGS) entry which is preliminary data.</text>
</comment>
<dbReference type="GO" id="GO:0005886">
    <property type="term" value="C:plasma membrane"/>
    <property type="evidence" value="ECO:0007669"/>
    <property type="project" value="UniProtKB-SubCell"/>
</dbReference>
<evidence type="ECO:0000313" key="14">
    <source>
        <dbReference type="Proteomes" id="UP001056429"/>
    </source>
</evidence>
<dbReference type="Pfam" id="PF02743">
    <property type="entry name" value="dCache_1"/>
    <property type="match status" value="1"/>
</dbReference>
<dbReference type="GO" id="GO:0007165">
    <property type="term" value="P:signal transduction"/>
    <property type="evidence" value="ECO:0007669"/>
    <property type="project" value="UniProtKB-KW"/>
</dbReference>
<evidence type="ECO:0000256" key="5">
    <source>
        <dbReference type="ARBA" id="ARBA00022989"/>
    </source>
</evidence>
<sequence length="665" mass="74130">MKKGIRFKLIVMFVLLISIPLGVLGGISYSKSKNILKENLQSTTLQLVKQTDKIITNYLNVFEKGLMEMSYDEELQQIEVNQEHLPEMMEHFDNFMKSHDQVLDIYIGTKTKKFYSHLDSGYVEGFDPTERPWYIKAKDEKRFVWAGPYLDDKTKELVLTAAIPVFNESSNNEFVGVLALDITLNELGKEVNSLKVGEKGYVFILDYDGNVIMHPNNELLLQPLGIENISKAIKEDDEGNVGYTYEEEGIKHDKIAVFTKNEKLKWNILGTTYIDEIHDDTSVLFKWITYIGIGSLLVSILIAFLFAKTITKPIDSFLRIMENVKKGDFSVRINVKSRDEIGRLGEGFNIMLESVGSFISNIKHLSSEVNESSQSLAAISEETSASGEQINTAVEEIAKGAAEQADDAQRGDQLTYDLSEKLNELADNTKMVKESTNQVTEANSEGMNLVQELQNKTNSNEKAIEKIEAAVVELNNNTMSIDSILDTINSISDQTNLLALNASIEAARAGEVGKGFTVVADEIRNLAEGSKEATDEIKVIISKVQEDSNNTVNRMNEVKRVAGEQSDAVQEVNESFRRISKSVEESIAKIKFMNDSIKEINNDKEAIVDSIQNISSISQETAAGAEEVTASVEQQSVTVQEVANSADKLSELANKMELELGKFRV</sequence>
<dbReference type="GO" id="GO:0004888">
    <property type="term" value="F:transmembrane signaling receptor activity"/>
    <property type="evidence" value="ECO:0007669"/>
    <property type="project" value="InterPro"/>
</dbReference>
<dbReference type="InterPro" id="IPR033479">
    <property type="entry name" value="dCache_1"/>
</dbReference>
<dbReference type="Proteomes" id="UP001056429">
    <property type="component" value="Unassembled WGS sequence"/>
</dbReference>
<evidence type="ECO:0000256" key="8">
    <source>
        <dbReference type="ARBA" id="ARBA00029447"/>
    </source>
</evidence>
<comment type="subcellular location">
    <subcellularLocation>
        <location evidence="1">Cell membrane</location>
        <topology evidence="1">Multi-pass membrane protein</topology>
    </subcellularLocation>
</comment>
<evidence type="ECO:0000313" key="13">
    <source>
        <dbReference type="EMBL" id="MCM1988942.1"/>
    </source>
</evidence>
<dbReference type="InterPro" id="IPR003660">
    <property type="entry name" value="HAMP_dom"/>
</dbReference>
<keyword evidence="2" id="KW-1003">Cell membrane</keyword>
<dbReference type="SUPFAM" id="SSF103190">
    <property type="entry name" value="Sensory domain-like"/>
    <property type="match status" value="1"/>
</dbReference>
<dbReference type="InterPro" id="IPR029151">
    <property type="entry name" value="Sensor-like_sf"/>
</dbReference>
<gene>
    <name evidence="13" type="ORF">KDK92_04250</name>
</gene>
<dbReference type="PRINTS" id="PR00260">
    <property type="entry name" value="CHEMTRNSDUCR"/>
</dbReference>
<evidence type="ECO:0000256" key="4">
    <source>
        <dbReference type="ARBA" id="ARBA00022692"/>
    </source>
</evidence>
<keyword evidence="4 10" id="KW-0812">Transmembrane</keyword>
<dbReference type="EMBL" id="JAGSOJ010000001">
    <property type="protein sequence ID" value="MCM1988942.1"/>
    <property type="molecule type" value="Genomic_DNA"/>
</dbReference>
<dbReference type="GO" id="GO:0006935">
    <property type="term" value="P:chemotaxis"/>
    <property type="evidence" value="ECO:0007669"/>
    <property type="project" value="UniProtKB-KW"/>
</dbReference>
<dbReference type="AlphaFoldDB" id="A0A9J6NY77"/>
<reference evidence="13" key="1">
    <citation type="journal article" date="2021" name="mSystems">
        <title>Bacteria and Archaea Synergistically Convert Glycine Betaine to Biogenic Methane in the Formosa Cold Seep of the South China Sea.</title>
        <authorList>
            <person name="Li L."/>
            <person name="Zhang W."/>
            <person name="Zhang S."/>
            <person name="Song L."/>
            <person name="Sun Q."/>
            <person name="Zhang H."/>
            <person name="Xiang H."/>
            <person name="Dong X."/>
        </authorList>
    </citation>
    <scope>NUCLEOTIDE SEQUENCE</scope>
    <source>
        <strain evidence="13">ZWT</strain>
    </source>
</reference>
<evidence type="ECO:0000256" key="6">
    <source>
        <dbReference type="ARBA" id="ARBA00023136"/>
    </source>
</evidence>
<dbReference type="PROSITE" id="PS50111">
    <property type="entry name" value="CHEMOTAXIS_TRANSDUC_2"/>
    <property type="match status" value="1"/>
</dbReference>
<dbReference type="CDD" id="cd12912">
    <property type="entry name" value="PDC2_MCP_like"/>
    <property type="match status" value="1"/>
</dbReference>
<dbReference type="SUPFAM" id="SSF58104">
    <property type="entry name" value="Methyl-accepting chemotaxis protein (MCP) signaling domain"/>
    <property type="match status" value="1"/>
</dbReference>
<evidence type="ECO:0000256" key="1">
    <source>
        <dbReference type="ARBA" id="ARBA00004651"/>
    </source>
</evidence>
<feature type="domain" description="HAMP" evidence="12">
    <location>
        <begin position="308"/>
        <end position="360"/>
    </location>
</feature>
<keyword evidence="7 9" id="KW-0807">Transducer</keyword>
<dbReference type="Pfam" id="PF00672">
    <property type="entry name" value="HAMP"/>
    <property type="match status" value="1"/>
</dbReference>
<dbReference type="PROSITE" id="PS50885">
    <property type="entry name" value="HAMP"/>
    <property type="match status" value="1"/>
</dbReference>
<feature type="domain" description="Methyl-accepting transducer" evidence="11">
    <location>
        <begin position="379"/>
        <end position="636"/>
    </location>
</feature>
<accession>A0A9J6NY77</accession>
<keyword evidence="6 10" id="KW-0472">Membrane</keyword>
<dbReference type="InterPro" id="IPR004090">
    <property type="entry name" value="Chemotax_Me-accpt_rcpt"/>
</dbReference>
<dbReference type="PANTHER" id="PTHR32089">
    <property type="entry name" value="METHYL-ACCEPTING CHEMOTAXIS PROTEIN MCPB"/>
    <property type="match status" value="1"/>
</dbReference>
<dbReference type="Gene3D" id="3.30.450.20">
    <property type="entry name" value="PAS domain"/>
    <property type="match status" value="2"/>
</dbReference>
<dbReference type="SMART" id="SM00283">
    <property type="entry name" value="MA"/>
    <property type="match status" value="1"/>
</dbReference>
<dbReference type="RefSeq" id="WP_250857807.1">
    <property type="nucleotide sequence ID" value="NZ_JAGSOJ010000001.1"/>
</dbReference>
<evidence type="ECO:0000256" key="7">
    <source>
        <dbReference type="ARBA" id="ARBA00023224"/>
    </source>
</evidence>
<evidence type="ECO:0000256" key="3">
    <source>
        <dbReference type="ARBA" id="ARBA00022500"/>
    </source>
</evidence>
<dbReference type="CDD" id="cd06225">
    <property type="entry name" value="HAMP"/>
    <property type="match status" value="1"/>
</dbReference>
<evidence type="ECO:0000259" key="11">
    <source>
        <dbReference type="PROSITE" id="PS50111"/>
    </source>
</evidence>
<keyword evidence="5 10" id="KW-1133">Transmembrane helix</keyword>
<evidence type="ECO:0000256" key="10">
    <source>
        <dbReference type="SAM" id="Phobius"/>
    </source>
</evidence>
<reference evidence="13" key="2">
    <citation type="submission" date="2021-04" db="EMBL/GenBank/DDBJ databases">
        <authorList>
            <person name="Dong X."/>
        </authorList>
    </citation>
    <scope>NUCLEOTIDE SEQUENCE</scope>
    <source>
        <strain evidence="13">ZWT</strain>
    </source>
</reference>
<organism evidence="13 14">
    <name type="scientific">Oceanirhabdus seepicola</name>
    <dbReference type="NCBI Taxonomy" id="2828781"/>
    <lineage>
        <taxon>Bacteria</taxon>
        <taxon>Bacillati</taxon>
        <taxon>Bacillota</taxon>
        <taxon>Clostridia</taxon>
        <taxon>Eubacteriales</taxon>
        <taxon>Clostridiaceae</taxon>
        <taxon>Oceanirhabdus</taxon>
    </lineage>
</organism>
<proteinExistence type="inferred from homology"/>
<keyword evidence="3" id="KW-0145">Chemotaxis</keyword>
<dbReference type="CDD" id="cd11386">
    <property type="entry name" value="MCP_signal"/>
    <property type="match status" value="1"/>
</dbReference>
<evidence type="ECO:0000256" key="2">
    <source>
        <dbReference type="ARBA" id="ARBA00022475"/>
    </source>
</evidence>
<comment type="similarity">
    <text evidence="8">Belongs to the methyl-accepting chemotaxis (MCP) protein family.</text>
</comment>
<keyword evidence="14" id="KW-1185">Reference proteome</keyword>
<dbReference type="Gene3D" id="1.10.287.950">
    <property type="entry name" value="Methyl-accepting chemotaxis protein"/>
    <property type="match status" value="1"/>
</dbReference>
<evidence type="ECO:0000259" key="12">
    <source>
        <dbReference type="PROSITE" id="PS50885"/>
    </source>
</evidence>
<name>A0A9J6NY77_9CLOT</name>
<dbReference type="Pfam" id="PF00015">
    <property type="entry name" value="MCPsignal"/>
    <property type="match status" value="1"/>
</dbReference>